<reference evidence="2" key="1">
    <citation type="submission" date="2016-10" db="EMBL/GenBank/DDBJ databases">
        <authorList>
            <person name="Varghese N."/>
            <person name="Submissions S."/>
        </authorList>
    </citation>
    <scope>NUCLEOTIDE SEQUENCE [LARGE SCALE GENOMIC DNA]</scope>
    <source>
        <strain evidence="2">CGMCC 1.3566</strain>
    </source>
</reference>
<organism evidence="1 2">
    <name type="scientific">Salinibacillus kushneri</name>
    <dbReference type="NCBI Taxonomy" id="237682"/>
    <lineage>
        <taxon>Bacteria</taxon>
        <taxon>Bacillati</taxon>
        <taxon>Bacillota</taxon>
        <taxon>Bacilli</taxon>
        <taxon>Bacillales</taxon>
        <taxon>Bacillaceae</taxon>
        <taxon>Salinibacillus</taxon>
    </lineage>
</organism>
<sequence>MRLPQAMAYTTIAMKKLGYTRREIENITNTMLSQYEIYGENEAEQLADEILFEDKR</sequence>
<dbReference type="Proteomes" id="UP000199095">
    <property type="component" value="Unassembled WGS sequence"/>
</dbReference>
<protein>
    <submittedName>
        <fullName evidence="1">Uncharacterized protein</fullName>
    </submittedName>
</protein>
<dbReference type="AlphaFoldDB" id="A0A1I0CLQ2"/>
<evidence type="ECO:0000313" key="1">
    <source>
        <dbReference type="EMBL" id="SET20619.1"/>
    </source>
</evidence>
<name>A0A1I0CLQ2_9BACI</name>
<dbReference type="EMBL" id="FOHJ01000003">
    <property type="protein sequence ID" value="SET20619.1"/>
    <property type="molecule type" value="Genomic_DNA"/>
</dbReference>
<accession>A0A1I0CLQ2</accession>
<gene>
    <name evidence="1" type="ORF">SAMN05421676_103217</name>
</gene>
<proteinExistence type="predicted"/>
<keyword evidence="2" id="KW-1185">Reference proteome</keyword>
<evidence type="ECO:0000313" key="2">
    <source>
        <dbReference type="Proteomes" id="UP000199095"/>
    </source>
</evidence>
<dbReference type="RefSeq" id="WP_177167202.1">
    <property type="nucleotide sequence ID" value="NZ_FOHJ01000003.1"/>
</dbReference>
<dbReference type="STRING" id="237682.SAMN05421676_103217"/>